<organism evidence="2 3">
    <name type="scientific">Agrobacterium tumefaciens</name>
    <dbReference type="NCBI Taxonomy" id="358"/>
    <lineage>
        <taxon>Bacteria</taxon>
        <taxon>Pseudomonadati</taxon>
        <taxon>Pseudomonadota</taxon>
        <taxon>Alphaproteobacteria</taxon>
        <taxon>Hyphomicrobiales</taxon>
        <taxon>Rhizobiaceae</taxon>
        <taxon>Rhizobium/Agrobacterium group</taxon>
        <taxon>Agrobacterium</taxon>
        <taxon>Agrobacterium tumefaciens complex</taxon>
    </lineage>
</organism>
<dbReference type="EMBL" id="JAVDSW010000009">
    <property type="protein sequence ID" value="MDR6705310.1"/>
    <property type="molecule type" value="Genomic_DNA"/>
</dbReference>
<sequence length="238" mass="26744">MSSAIAPVRSLLARLLKDDDPLLPILLETVATADENLNRLVQMNATNPEGTQVAKVGELYEKSNAVNVQRENLELVRAAREILKELSADDGNADEMLARAHKAIERHRNFSEAQVKEFKDYDRAYMMGRTNIAREKGLKLTEKQTEIAAATLDLTTIQIELTRAQVKFADLSVQLQQKSLEMQNQALLIQQQQKEIADNQRIIAQRNLGFTRLAFIASVIAVILHTIIGICTVYYRAT</sequence>
<keyword evidence="1" id="KW-1133">Transmembrane helix</keyword>
<reference evidence="2" key="1">
    <citation type="submission" date="2023-07" db="EMBL/GenBank/DDBJ databases">
        <title>Sorghum-associated microbial communities from plants grown in Nebraska, USA.</title>
        <authorList>
            <person name="Schachtman D."/>
        </authorList>
    </citation>
    <scope>NUCLEOTIDE SEQUENCE</scope>
    <source>
        <strain evidence="2">1457</strain>
    </source>
</reference>
<gene>
    <name evidence="2" type="ORF">J2W61_005185</name>
</gene>
<dbReference type="Proteomes" id="UP001265315">
    <property type="component" value="Unassembled WGS sequence"/>
</dbReference>
<keyword evidence="1" id="KW-0472">Membrane</keyword>
<comment type="caution">
    <text evidence="2">The sequence shown here is derived from an EMBL/GenBank/DDBJ whole genome shotgun (WGS) entry which is preliminary data.</text>
</comment>
<dbReference type="RefSeq" id="WP_111794419.1">
    <property type="nucleotide sequence ID" value="NZ_JAGIPM010000010.1"/>
</dbReference>
<protein>
    <submittedName>
        <fullName evidence="2">Uncharacterized protein</fullName>
    </submittedName>
</protein>
<keyword evidence="1" id="KW-0812">Transmembrane</keyword>
<accession>A0AAW8M1V8</accession>
<evidence type="ECO:0000313" key="3">
    <source>
        <dbReference type="Proteomes" id="UP001265315"/>
    </source>
</evidence>
<name>A0AAW8M1V8_AGRTU</name>
<proteinExistence type="predicted"/>
<feature type="transmembrane region" description="Helical" evidence="1">
    <location>
        <begin position="213"/>
        <end position="235"/>
    </location>
</feature>
<evidence type="ECO:0000313" key="2">
    <source>
        <dbReference type="EMBL" id="MDR6705310.1"/>
    </source>
</evidence>
<dbReference type="AlphaFoldDB" id="A0AAW8M1V8"/>
<evidence type="ECO:0000256" key="1">
    <source>
        <dbReference type="SAM" id="Phobius"/>
    </source>
</evidence>